<accession>A0A117E4J4</accession>
<dbReference type="AlphaFoldDB" id="A0A117E4J4"/>
<dbReference type="EMBL" id="BCMY01000026">
    <property type="protein sequence ID" value="GAQ47211.1"/>
    <property type="molecule type" value="Genomic_DNA"/>
</dbReference>
<proteinExistence type="predicted"/>
<gene>
    <name evidence="2" type="ORF">ABL_09872</name>
</gene>
<protein>
    <submittedName>
        <fullName evidence="2">Uncharacterized protein</fullName>
    </submittedName>
</protein>
<evidence type="ECO:0000256" key="1">
    <source>
        <dbReference type="SAM" id="MobiDB-lite"/>
    </source>
</evidence>
<sequence>MANMNRERCQFWWEDEGPLADTEQLVPVTFRGMGQELDMLSETALMCRRCTAEVVNMVCLHPEWRSRRRDRTETTLDRQEPPVTAEGDALSITEDEK</sequence>
<organism evidence="2 3">
    <name type="scientific">Aspergillus niger</name>
    <dbReference type="NCBI Taxonomy" id="5061"/>
    <lineage>
        <taxon>Eukaryota</taxon>
        <taxon>Fungi</taxon>
        <taxon>Dikarya</taxon>
        <taxon>Ascomycota</taxon>
        <taxon>Pezizomycotina</taxon>
        <taxon>Eurotiomycetes</taxon>
        <taxon>Eurotiomycetidae</taxon>
        <taxon>Eurotiales</taxon>
        <taxon>Aspergillaceae</taxon>
        <taxon>Aspergillus</taxon>
        <taxon>Aspergillus subgen. Circumdati</taxon>
    </lineage>
</organism>
<comment type="caution">
    <text evidence="2">The sequence shown here is derived from an EMBL/GenBank/DDBJ whole genome shotgun (WGS) entry which is preliminary data.</text>
</comment>
<evidence type="ECO:0000313" key="3">
    <source>
        <dbReference type="Proteomes" id="UP000068243"/>
    </source>
</evidence>
<name>A0A117E4J4_ASPNG</name>
<reference evidence="3" key="1">
    <citation type="journal article" date="2016" name="Genome Announc.">
        <title>Draft genome sequence of Aspergillus niger strain An76.</title>
        <authorList>
            <person name="Gong W."/>
            <person name="Cheng Z."/>
            <person name="Zhang H."/>
            <person name="Liu L."/>
            <person name="Gao P."/>
            <person name="Wang L."/>
        </authorList>
    </citation>
    <scope>NUCLEOTIDE SEQUENCE [LARGE SCALE GENOMIC DNA]</scope>
    <source>
        <strain evidence="3">An76</strain>
    </source>
</reference>
<dbReference type="Proteomes" id="UP000068243">
    <property type="component" value="Unassembled WGS sequence"/>
</dbReference>
<feature type="compositionally biased region" description="Basic and acidic residues" evidence="1">
    <location>
        <begin position="68"/>
        <end position="80"/>
    </location>
</feature>
<feature type="region of interest" description="Disordered" evidence="1">
    <location>
        <begin position="68"/>
        <end position="97"/>
    </location>
</feature>
<evidence type="ECO:0000313" key="2">
    <source>
        <dbReference type="EMBL" id="GAQ47211.1"/>
    </source>
</evidence>